<organism evidence="5 6">
    <name type="scientific">Orbilia brochopaga</name>
    <dbReference type="NCBI Taxonomy" id="3140254"/>
    <lineage>
        <taxon>Eukaryota</taxon>
        <taxon>Fungi</taxon>
        <taxon>Dikarya</taxon>
        <taxon>Ascomycota</taxon>
        <taxon>Pezizomycotina</taxon>
        <taxon>Orbiliomycetes</taxon>
        <taxon>Orbiliales</taxon>
        <taxon>Orbiliaceae</taxon>
        <taxon>Orbilia</taxon>
    </lineage>
</organism>
<dbReference type="EMBL" id="JAVHNQ010000003">
    <property type="protein sequence ID" value="KAK6353195.1"/>
    <property type="molecule type" value="Genomic_DNA"/>
</dbReference>
<dbReference type="Gene3D" id="3.80.10.10">
    <property type="entry name" value="Ribonuclease Inhibitor"/>
    <property type="match status" value="1"/>
</dbReference>
<proteinExistence type="predicted"/>
<evidence type="ECO:0000313" key="6">
    <source>
        <dbReference type="Proteomes" id="UP001375240"/>
    </source>
</evidence>
<dbReference type="GO" id="GO:0008270">
    <property type="term" value="F:zinc ion binding"/>
    <property type="evidence" value="ECO:0007669"/>
    <property type="project" value="UniProtKB-KW"/>
</dbReference>
<protein>
    <recommendedName>
        <fullName evidence="7">CCHC-type domain-containing protein</fullName>
    </recommendedName>
</protein>
<dbReference type="InterPro" id="IPR001878">
    <property type="entry name" value="Znf_CCHC"/>
</dbReference>
<feature type="compositionally biased region" description="Low complexity" evidence="2">
    <location>
        <begin position="518"/>
        <end position="532"/>
    </location>
</feature>
<dbReference type="PROSITE" id="PS50158">
    <property type="entry name" value="ZF_CCHC"/>
    <property type="match status" value="1"/>
</dbReference>
<feature type="domain" description="C3H1-type" evidence="3">
    <location>
        <begin position="59"/>
        <end position="85"/>
    </location>
</feature>
<keyword evidence="1" id="KW-0863">Zinc-finger</keyword>
<feature type="compositionally biased region" description="Basic and acidic residues" evidence="2">
    <location>
        <begin position="311"/>
        <end position="321"/>
    </location>
</feature>
<evidence type="ECO:0000259" key="4">
    <source>
        <dbReference type="PROSITE" id="PS50158"/>
    </source>
</evidence>
<evidence type="ECO:0000256" key="2">
    <source>
        <dbReference type="SAM" id="MobiDB-lite"/>
    </source>
</evidence>
<feature type="region of interest" description="Disordered" evidence="2">
    <location>
        <begin position="428"/>
        <end position="459"/>
    </location>
</feature>
<dbReference type="PROSITE" id="PS50103">
    <property type="entry name" value="ZF_C3H1"/>
    <property type="match status" value="1"/>
</dbReference>
<comment type="caution">
    <text evidence="5">The sequence shown here is derived from an EMBL/GenBank/DDBJ whole genome shotgun (WGS) entry which is preliminary data.</text>
</comment>
<sequence length="1083" mass="121820">MINSHRLNAQRERWSENLPTRPGPPVRYADGRDDPSAASGSSAACMARPFNLQETRPSQNPRPVCRDFVKGVCLRKSCWFKHPIEHSPLYKNIEGQKAACQAIQQLSSQRLSTITEDGRSQSWADAAGSSKTVPVEVALYDLEAMREKQKVVDIFNSCSGIDEDLEQLPSLKPISGVEREALNDYSGESEDASELDDHYKVFSLGPRQRRQLTLSRPGIAIRTMREKRSAHRGFDYQAFKEFMKPVREFTWCSFCKSKYPNCGRCSLRKKMGLPPEEAPPAEVIIRENAEFYKKLFSIEDKPKSAVKKPRKTSEAHKRSQVFDRNSWRYPPGTKRPDWDVDVEPENEVIHTSWNPADYPSDGAQWDALFGPPDTSPGDKTSSGGNKPSILAPTRPTTPPRTPSKTHFVTHQVTTPQNISILASTRPTEIGEVGSQSSGSPKPFVLGERPEEPSGGTLSPSDQSVCFNCWRPGHLSRRCKSKRIIGVLKQEQLRVQMNAPLSPTWLGILQRSGLSPIEPATDSSTSETPSPTSLYHRPTTRRQRIRRGDANTLADEASIEDKENGLTIHSHHSTPSEKPLETTNSNTPVVDPVQTVADTDIDSPRVRIPLKPGLAFARNGRTVKVVSVSVNERALSNRQKISRATSSLSSWNWDYFKPENARYWPVTSGSVSGVVTEIPPVLRLPNEITSQIFKILFNDRLRSVFPYGNRDSVYNEETILHTKNIILDAVRKTNTVWRSLAQAELYQNVAISSMRSLDQFARSVKEDNYLALLVKKVKIDIPFIAVDGWTPSDAIATFDEEKAVANRSARSLNTIITYCCNLNLLVAKCAGAFRVLFLLKQDHLSLEEVTLSDDFARRSDIKGLWDATKRFPNMKAFELEAPARCLVEKRARKDPVVMVESTGSRLRLKSISLVNFPYVSNNVLQAIVARSARLENLEIEGCRRISSQGLSQAIRAPNAPRLKSLTYKAWRSYSGEPHDIELRTSEKPELHLCSTISEKLGQHLVHLQLSPYRVCEQLVHGVTWEALKTFTIRGLQFRACEHVHDEDERVTEEEFQQAVEDADMPRLEQEPSVVFGYPRYGIMI</sequence>
<dbReference type="GO" id="GO:0003676">
    <property type="term" value="F:nucleic acid binding"/>
    <property type="evidence" value="ECO:0007669"/>
    <property type="project" value="InterPro"/>
</dbReference>
<dbReference type="Gene3D" id="3.30.1370.210">
    <property type="match status" value="1"/>
</dbReference>
<keyword evidence="1" id="KW-0862">Zinc</keyword>
<feature type="zinc finger region" description="C3H1-type" evidence="1">
    <location>
        <begin position="59"/>
        <end position="85"/>
    </location>
</feature>
<gene>
    <name evidence="5" type="ORF">TWF696_005180</name>
</gene>
<feature type="region of interest" description="Disordered" evidence="2">
    <location>
        <begin position="303"/>
        <end position="405"/>
    </location>
</feature>
<evidence type="ECO:0000313" key="5">
    <source>
        <dbReference type="EMBL" id="KAK6353195.1"/>
    </source>
</evidence>
<dbReference type="Proteomes" id="UP001375240">
    <property type="component" value="Unassembled WGS sequence"/>
</dbReference>
<feature type="region of interest" description="Disordered" evidence="2">
    <location>
        <begin position="1"/>
        <end position="42"/>
    </location>
</feature>
<name>A0AAV9V314_9PEZI</name>
<dbReference type="AlphaFoldDB" id="A0AAV9V314"/>
<keyword evidence="1" id="KW-0479">Metal-binding</keyword>
<reference evidence="5 6" key="1">
    <citation type="submission" date="2019-10" db="EMBL/GenBank/DDBJ databases">
        <authorList>
            <person name="Palmer J.M."/>
        </authorList>
    </citation>
    <scope>NUCLEOTIDE SEQUENCE [LARGE SCALE GENOMIC DNA]</scope>
    <source>
        <strain evidence="5 6">TWF696</strain>
    </source>
</reference>
<feature type="region of interest" description="Disordered" evidence="2">
    <location>
        <begin position="515"/>
        <end position="590"/>
    </location>
</feature>
<evidence type="ECO:0000256" key="1">
    <source>
        <dbReference type="PROSITE-ProRule" id="PRU00723"/>
    </source>
</evidence>
<evidence type="ECO:0008006" key="7">
    <source>
        <dbReference type="Google" id="ProtNLM"/>
    </source>
</evidence>
<feature type="domain" description="CCHC-type" evidence="4">
    <location>
        <begin position="465"/>
        <end position="480"/>
    </location>
</feature>
<keyword evidence="6" id="KW-1185">Reference proteome</keyword>
<evidence type="ECO:0000259" key="3">
    <source>
        <dbReference type="PROSITE" id="PS50103"/>
    </source>
</evidence>
<dbReference type="InterPro" id="IPR032675">
    <property type="entry name" value="LRR_dom_sf"/>
</dbReference>
<accession>A0AAV9V314</accession>
<dbReference type="InterPro" id="IPR000571">
    <property type="entry name" value="Znf_CCCH"/>
</dbReference>